<gene>
    <name evidence="7" type="ORF">HMPREF9460_03448</name>
</gene>
<evidence type="ECO:0000256" key="1">
    <source>
        <dbReference type="ARBA" id="ARBA00010641"/>
    </source>
</evidence>
<dbReference type="InterPro" id="IPR013249">
    <property type="entry name" value="RNA_pol_sigma70_r4_t2"/>
</dbReference>
<evidence type="ECO:0000256" key="2">
    <source>
        <dbReference type="ARBA" id="ARBA00023015"/>
    </source>
</evidence>
<reference evidence="7 8" key="1">
    <citation type="submission" date="2011-08" db="EMBL/GenBank/DDBJ databases">
        <title>The Genome Sequence of Clostridium orbiscindens 1_3_50AFAA.</title>
        <authorList>
            <consortium name="The Broad Institute Genome Sequencing Platform"/>
            <person name="Earl A."/>
            <person name="Ward D."/>
            <person name="Feldgarden M."/>
            <person name="Gevers D."/>
            <person name="Daigneault M."/>
            <person name="Strauss J."/>
            <person name="Allen-Vercoe E."/>
            <person name="Young S.K."/>
            <person name="Zeng Q."/>
            <person name="Gargeya S."/>
            <person name="Fitzgerald M."/>
            <person name="Haas B."/>
            <person name="Abouelleil A."/>
            <person name="Alvarado L."/>
            <person name="Arachchi H.M."/>
            <person name="Berlin A."/>
            <person name="Brown A."/>
            <person name="Chapman S.B."/>
            <person name="Chen Z."/>
            <person name="Dunbar C."/>
            <person name="Freedman E."/>
            <person name="Gearin G."/>
            <person name="Gellesch M."/>
            <person name="Goldberg J."/>
            <person name="Griggs A."/>
            <person name="Gujja S."/>
            <person name="Heiman D."/>
            <person name="Howarth C."/>
            <person name="Larson L."/>
            <person name="Lui A."/>
            <person name="MacDonald P.J.P."/>
            <person name="Montmayeur A."/>
            <person name="Murphy C."/>
            <person name="Neiman D."/>
            <person name="Pearson M."/>
            <person name="Priest M."/>
            <person name="Roberts A."/>
            <person name="Saif S."/>
            <person name="Shea T."/>
            <person name="Shenoy N."/>
            <person name="Sisk P."/>
            <person name="Stolte C."/>
            <person name="Sykes S."/>
            <person name="Wortman J."/>
            <person name="Nusbaum C."/>
            <person name="Birren B."/>
        </authorList>
    </citation>
    <scope>NUCLEOTIDE SEQUENCE [LARGE SCALE GENOMIC DNA]</scope>
    <source>
        <strain evidence="7 8">1_3_50AFAA</strain>
    </source>
</reference>
<proteinExistence type="inferred from homology"/>
<sequence>MADQLRGDALFSYAVEHYLDTVYRAAFHAAPSPQDAEDVAQEVFEALLRSGKRFREPEHLRAWLLRVTVNKCKNLYRAKRRTEVPLTEAIPAPESAEPSVLDEVRALPAPYRSALYLHYFEGYTAAEIGRILGAKRNTVLSWLARGRQALRERMIGGFDDA</sequence>
<dbReference type="Gene3D" id="1.10.1740.10">
    <property type="match status" value="1"/>
</dbReference>
<dbReference type="Gene3D" id="1.10.10.10">
    <property type="entry name" value="Winged helix-like DNA-binding domain superfamily/Winged helix DNA-binding domain"/>
    <property type="match status" value="1"/>
</dbReference>
<evidence type="ECO:0000259" key="6">
    <source>
        <dbReference type="Pfam" id="PF08281"/>
    </source>
</evidence>
<dbReference type="PATRIC" id="fig|742738.3.peg.3551"/>
<keyword evidence="3" id="KW-0731">Sigma factor</keyword>
<protein>
    <recommendedName>
        <fullName evidence="9">HTH luxR-type domain-containing protein</fullName>
    </recommendedName>
</protein>
<dbReference type="SUPFAM" id="SSF88946">
    <property type="entry name" value="Sigma2 domain of RNA polymerase sigma factors"/>
    <property type="match status" value="1"/>
</dbReference>
<dbReference type="InterPro" id="IPR013325">
    <property type="entry name" value="RNA_pol_sigma_r2"/>
</dbReference>
<evidence type="ECO:0000256" key="4">
    <source>
        <dbReference type="ARBA" id="ARBA00023163"/>
    </source>
</evidence>
<dbReference type="SUPFAM" id="SSF88659">
    <property type="entry name" value="Sigma3 and sigma4 domains of RNA polymerase sigma factors"/>
    <property type="match status" value="1"/>
</dbReference>
<dbReference type="EMBL" id="ADLO01000104">
    <property type="protein sequence ID" value="KGF53763.1"/>
    <property type="molecule type" value="Genomic_DNA"/>
</dbReference>
<keyword evidence="4" id="KW-0804">Transcription</keyword>
<dbReference type="CDD" id="cd06171">
    <property type="entry name" value="Sigma70_r4"/>
    <property type="match status" value="1"/>
</dbReference>
<evidence type="ECO:0000259" key="5">
    <source>
        <dbReference type="Pfam" id="PF04542"/>
    </source>
</evidence>
<evidence type="ECO:0000313" key="7">
    <source>
        <dbReference type="EMBL" id="KGF53763.1"/>
    </source>
</evidence>
<dbReference type="Pfam" id="PF04542">
    <property type="entry name" value="Sigma70_r2"/>
    <property type="match status" value="1"/>
</dbReference>
<keyword evidence="8" id="KW-1185">Reference proteome</keyword>
<keyword evidence="2" id="KW-0805">Transcription regulation</keyword>
<dbReference type="InterPro" id="IPR007627">
    <property type="entry name" value="RNA_pol_sigma70_r2"/>
</dbReference>
<dbReference type="Pfam" id="PF08281">
    <property type="entry name" value="Sigma70_r4_2"/>
    <property type="match status" value="1"/>
</dbReference>
<evidence type="ECO:0008006" key="9">
    <source>
        <dbReference type="Google" id="ProtNLM"/>
    </source>
</evidence>
<evidence type="ECO:0000313" key="8">
    <source>
        <dbReference type="Proteomes" id="UP000029585"/>
    </source>
</evidence>
<dbReference type="PANTHER" id="PTHR43133:SF60">
    <property type="entry name" value="RNA POLYMERASE SIGMA FACTOR SIGV"/>
    <property type="match status" value="1"/>
</dbReference>
<dbReference type="InterPro" id="IPR013324">
    <property type="entry name" value="RNA_pol_sigma_r3/r4-like"/>
</dbReference>
<feature type="domain" description="RNA polymerase sigma factor 70 region 4 type 2" evidence="6">
    <location>
        <begin position="101"/>
        <end position="150"/>
    </location>
</feature>
<dbReference type="NCBIfam" id="TIGR02937">
    <property type="entry name" value="sigma70-ECF"/>
    <property type="match status" value="1"/>
</dbReference>
<organism evidence="7 8">
    <name type="scientific">Flavonifractor plautii 1_3_50AFAA</name>
    <dbReference type="NCBI Taxonomy" id="742738"/>
    <lineage>
        <taxon>Bacteria</taxon>
        <taxon>Bacillati</taxon>
        <taxon>Bacillota</taxon>
        <taxon>Clostridia</taxon>
        <taxon>Eubacteriales</taxon>
        <taxon>Oscillospiraceae</taxon>
        <taxon>Flavonifractor</taxon>
    </lineage>
</organism>
<dbReference type="GO" id="GO:0016987">
    <property type="term" value="F:sigma factor activity"/>
    <property type="evidence" value="ECO:0007669"/>
    <property type="project" value="UniProtKB-KW"/>
</dbReference>
<dbReference type="InterPro" id="IPR039425">
    <property type="entry name" value="RNA_pol_sigma-70-like"/>
</dbReference>
<dbReference type="InterPro" id="IPR014284">
    <property type="entry name" value="RNA_pol_sigma-70_dom"/>
</dbReference>
<dbReference type="eggNOG" id="COG1595">
    <property type="taxonomic scope" value="Bacteria"/>
</dbReference>
<dbReference type="PANTHER" id="PTHR43133">
    <property type="entry name" value="RNA POLYMERASE ECF-TYPE SIGMA FACTO"/>
    <property type="match status" value="1"/>
</dbReference>
<feature type="domain" description="RNA polymerase sigma-70 region 2" evidence="5">
    <location>
        <begin position="15"/>
        <end position="82"/>
    </location>
</feature>
<dbReference type="GO" id="GO:0006352">
    <property type="term" value="P:DNA-templated transcription initiation"/>
    <property type="evidence" value="ECO:0007669"/>
    <property type="project" value="InterPro"/>
</dbReference>
<accession>A0A096B326</accession>
<evidence type="ECO:0000256" key="3">
    <source>
        <dbReference type="ARBA" id="ARBA00023082"/>
    </source>
</evidence>
<name>A0A096B326_FLAPL</name>
<dbReference type="InterPro" id="IPR036388">
    <property type="entry name" value="WH-like_DNA-bd_sf"/>
</dbReference>
<dbReference type="HOGENOM" id="CLU_047691_3_1_9"/>
<dbReference type="GO" id="GO:0003677">
    <property type="term" value="F:DNA binding"/>
    <property type="evidence" value="ECO:0007669"/>
    <property type="project" value="InterPro"/>
</dbReference>
<comment type="similarity">
    <text evidence="1">Belongs to the sigma-70 factor family. ECF subfamily.</text>
</comment>
<dbReference type="Proteomes" id="UP000029585">
    <property type="component" value="Unassembled WGS sequence"/>
</dbReference>
<dbReference type="AlphaFoldDB" id="A0A096B326"/>
<dbReference type="RefSeq" id="WP_044942832.1">
    <property type="nucleotide sequence ID" value="NZ_KN174166.1"/>
</dbReference>
<comment type="caution">
    <text evidence="7">The sequence shown here is derived from an EMBL/GenBank/DDBJ whole genome shotgun (WGS) entry which is preliminary data.</text>
</comment>